<evidence type="ECO:0000313" key="3">
    <source>
        <dbReference type="Proteomes" id="UP001055167"/>
    </source>
</evidence>
<feature type="transmembrane region" description="Helical" evidence="1">
    <location>
        <begin position="20"/>
        <end position="39"/>
    </location>
</feature>
<name>A0ABQ4QT78_9HYPH</name>
<dbReference type="Proteomes" id="UP001055167">
    <property type="component" value="Unassembled WGS sequence"/>
</dbReference>
<keyword evidence="1" id="KW-1133">Transmembrane helix</keyword>
<reference evidence="2" key="1">
    <citation type="journal article" date="2021" name="Front. Microbiol.">
        <title>Comprehensive Comparative Genomics and Phenotyping of Methylobacterium Species.</title>
        <authorList>
            <person name="Alessa O."/>
            <person name="Ogura Y."/>
            <person name="Fujitani Y."/>
            <person name="Takami H."/>
            <person name="Hayashi T."/>
            <person name="Sahin N."/>
            <person name="Tani A."/>
        </authorList>
    </citation>
    <scope>NUCLEOTIDE SEQUENCE</scope>
    <source>
        <strain evidence="2">KCTC 52305</strain>
    </source>
</reference>
<evidence type="ECO:0008006" key="4">
    <source>
        <dbReference type="Google" id="ProtNLM"/>
    </source>
</evidence>
<keyword evidence="1" id="KW-0812">Transmembrane</keyword>
<protein>
    <recommendedName>
        <fullName evidence="4">Tellurite resistance TerB family protein</fullName>
    </recommendedName>
</protein>
<proteinExistence type="predicted"/>
<dbReference type="Gene3D" id="1.10.3680.10">
    <property type="entry name" value="TerB-like"/>
    <property type="match status" value="1"/>
</dbReference>
<reference evidence="2" key="2">
    <citation type="submission" date="2021-08" db="EMBL/GenBank/DDBJ databases">
        <authorList>
            <person name="Tani A."/>
            <person name="Ola A."/>
            <person name="Ogura Y."/>
            <person name="Katsura K."/>
            <person name="Hayashi T."/>
        </authorList>
    </citation>
    <scope>NUCLEOTIDE SEQUENCE</scope>
    <source>
        <strain evidence="2">KCTC 52305</strain>
    </source>
</reference>
<accession>A0ABQ4QT78</accession>
<keyword evidence="1" id="KW-0472">Membrane</keyword>
<gene>
    <name evidence="2" type="ORF">OPKNFCMD_0598</name>
</gene>
<evidence type="ECO:0000313" key="2">
    <source>
        <dbReference type="EMBL" id="GJD47886.1"/>
    </source>
</evidence>
<keyword evidence="3" id="KW-1185">Reference proteome</keyword>
<dbReference type="EMBL" id="BPQH01000002">
    <property type="protein sequence ID" value="GJD47886.1"/>
    <property type="molecule type" value="Genomic_DNA"/>
</dbReference>
<dbReference type="SUPFAM" id="SSF158682">
    <property type="entry name" value="TerB-like"/>
    <property type="match status" value="1"/>
</dbReference>
<dbReference type="RefSeq" id="WP_128563909.1">
    <property type="nucleotide sequence ID" value="NZ_BPQH01000002.1"/>
</dbReference>
<comment type="caution">
    <text evidence="2">The sequence shown here is derived from an EMBL/GenBank/DDBJ whole genome shotgun (WGS) entry which is preliminary data.</text>
</comment>
<dbReference type="CDD" id="cd07178">
    <property type="entry name" value="terB_like_YebE"/>
    <property type="match status" value="1"/>
</dbReference>
<dbReference type="Pfam" id="PF04391">
    <property type="entry name" value="DUF533"/>
    <property type="match status" value="1"/>
</dbReference>
<organism evidence="2 3">
    <name type="scientific">Methylobacterium crusticola</name>
    <dbReference type="NCBI Taxonomy" id="1697972"/>
    <lineage>
        <taxon>Bacteria</taxon>
        <taxon>Pseudomonadati</taxon>
        <taxon>Pseudomonadota</taxon>
        <taxon>Alphaproteobacteria</taxon>
        <taxon>Hyphomicrobiales</taxon>
        <taxon>Methylobacteriaceae</taxon>
        <taxon>Methylobacterium</taxon>
    </lineage>
</organism>
<evidence type="ECO:0000256" key="1">
    <source>
        <dbReference type="SAM" id="Phobius"/>
    </source>
</evidence>
<dbReference type="InterPro" id="IPR007486">
    <property type="entry name" value="YebE"/>
</dbReference>
<sequence length="172" mass="17740">MADMKQVVDALVRGRHGGLVASAALGGLALIAGLGLRALQRGPAAEAGGQAPAAAAVSDDDATLFLRVMVAATAADGVIDARERGRLDAAVAESGLDVAARQWIARELEDPASIDEIADRVQDPEKAALVYAAARLAIDPDTMQERTFLRMLAEALDLDDDAVARVESGLAA</sequence>
<dbReference type="InterPro" id="IPR029024">
    <property type="entry name" value="TerB-like"/>
</dbReference>